<dbReference type="GO" id="GO:0005737">
    <property type="term" value="C:cytoplasm"/>
    <property type="evidence" value="ECO:0007669"/>
    <property type="project" value="TreeGrafter"/>
</dbReference>
<dbReference type="InterPro" id="IPR016639">
    <property type="entry name" value="GST_Omega/GSH"/>
</dbReference>
<gene>
    <name evidence="2" type="ORF">GN244_ATG00852</name>
</gene>
<dbReference type="InterPro" id="IPR047047">
    <property type="entry name" value="GST_Omega-like_C"/>
</dbReference>
<dbReference type="Pfam" id="PF13410">
    <property type="entry name" value="GST_C_2"/>
    <property type="match status" value="1"/>
</dbReference>
<dbReference type="Gene3D" id="3.40.30.10">
    <property type="entry name" value="Glutaredoxin"/>
    <property type="match status" value="1"/>
</dbReference>
<dbReference type="SUPFAM" id="SSF47616">
    <property type="entry name" value="GST C-terminal domain-like"/>
    <property type="match status" value="1"/>
</dbReference>
<dbReference type="Gene3D" id="1.20.1050.10">
    <property type="match status" value="1"/>
</dbReference>
<dbReference type="PANTHER" id="PTHR32419">
    <property type="entry name" value="GLUTATHIONYL-HYDROQUINONE REDUCTASE"/>
    <property type="match status" value="1"/>
</dbReference>
<reference evidence="2" key="1">
    <citation type="submission" date="2020-04" db="EMBL/GenBank/DDBJ databases">
        <title>Hybrid Assembly of Korean Phytophthora infestans isolates.</title>
        <authorList>
            <person name="Prokchorchik M."/>
            <person name="Lee Y."/>
            <person name="Seo J."/>
            <person name="Cho J.-H."/>
            <person name="Park Y.-E."/>
            <person name="Jang D.-C."/>
            <person name="Im J.-S."/>
            <person name="Choi J.-G."/>
            <person name="Park H.-J."/>
            <person name="Lee G.-B."/>
            <person name="Lee Y.-G."/>
            <person name="Hong S.-Y."/>
            <person name="Cho K."/>
            <person name="Sohn K.H."/>
        </authorList>
    </citation>
    <scope>NUCLEOTIDE SEQUENCE</scope>
    <source>
        <strain evidence="2">KR_1_A1</strain>
    </source>
</reference>
<dbReference type="AlphaFoldDB" id="A0A833TNV9"/>
<comment type="caution">
    <text evidence="2">The sequence shown here is derived from an EMBL/GenBank/DDBJ whole genome shotgun (WGS) entry which is preliminary data.</text>
</comment>
<dbReference type="EMBL" id="WSZM01000015">
    <property type="protein sequence ID" value="KAF4046465.1"/>
    <property type="molecule type" value="Genomic_DNA"/>
</dbReference>
<name>A0A833TNV9_PHYIN</name>
<sequence length="217" mass="24598">MKGLQDIIGLSVTHPLFQRTRPEDPEDDHVGWAFVDPTETPWLPGPSGLGQYSSEGATSDSVNNAKFVRDLVKKTIVSNESADIIRMFNSSFDAIAPSKADLYPPKFRDDINAINEWIYDDINNGVYKCGLSTIQDEYDQAVNKLFESLDRVEEILSKQRILVGDVFTEADVRLYTTLIRFDDVYFVHFKTNKKMIAQYPNLLNVSDETDVCVAFID</sequence>
<dbReference type="PANTHER" id="PTHR32419:SF6">
    <property type="entry name" value="GLUTATHIONE S-TRANSFERASE OMEGA-LIKE 1-RELATED"/>
    <property type="match status" value="1"/>
</dbReference>
<dbReference type="InterPro" id="IPR036282">
    <property type="entry name" value="Glutathione-S-Trfase_C_sf"/>
</dbReference>
<dbReference type="CDD" id="cd03190">
    <property type="entry name" value="GST_C_Omega_like"/>
    <property type="match status" value="1"/>
</dbReference>
<evidence type="ECO:0000313" key="2">
    <source>
        <dbReference type="EMBL" id="KAF4046465.1"/>
    </source>
</evidence>
<evidence type="ECO:0000259" key="1">
    <source>
        <dbReference type="PROSITE" id="PS50405"/>
    </source>
</evidence>
<protein>
    <submittedName>
        <fullName evidence="2">Glutathione S-transferase C-terminal domain</fullName>
    </submittedName>
</protein>
<feature type="domain" description="GST C-terminal" evidence="1">
    <location>
        <begin position="104"/>
        <end position="217"/>
    </location>
</feature>
<proteinExistence type="predicted"/>
<evidence type="ECO:0000313" key="3">
    <source>
        <dbReference type="Proteomes" id="UP000602510"/>
    </source>
</evidence>
<dbReference type="InterPro" id="IPR010987">
    <property type="entry name" value="Glutathione-S-Trfase_C-like"/>
</dbReference>
<dbReference type="PROSITE" id="PS50405">
    <property type="entry name" value="GST_CTER"/>
    <property type="match status" value="1"/>
</dbReference>
<accession>A0A833TNV9</accession>
<keyword evidence="3" id="KW-1185">Reference proteome</keyword>
<dbReference type="Proteomes" id="UP000602510">
    <property type="component" value="Unassembled WGS sequence"/>
</dbReference>
<keyword evidence="2" id="KW-0808">Transferase</keyword>
<organism evidence="2 3">
    <name type="scientific">Phytophthora infestans</name>
    <name type="common">Potato late blight agent</name>
    <name type="synonym">Botrytis infestans</name>
    <dbReference type="NCBI Taxonomy" id="4787"/>
    <lineage>
        <taxon>Eukaryota</taxon>
        <taxon>Sar</taxon>
        <taxon>Stramenopiles</taxon>
        <taxon>Oomycota</taxon>
        <taxon>Peronosporomycetes</taxon>
        <taxon>Peronosporales</taxon>
        <taxon>Peronosporaceae</taxon>
        <taxon>Phytophthora</taxon>
    </lineage>
</organism>
<dbReference type="GO" id="GO:0004364">
    <property type="term" value="F:glutathione transferase activity"/>
    <property type="evidence" value="ECO:0007669"/>
    <property type="project" value="InterPro"/>
</dbReference>